<evidence type="ECO:0000256" key="1">
    <source>
        <dbReference type="SAM" id="Phobius"/>
    </source>
</evidence>
<dbReference type="Proteomes" id="UP000663720">
    <property type="component" value="Chromosome"/>
</dbReference>
<proteinExistence type="predicted"/>
<keyword evidence="1" id="KW-1133">Transmembrane helix</keyword>
<protein>
    <submittedName>
        <fullName evidence="2">Uncharacterized protein</fullName>
    </submittedName>
</protein>
<keyword evidence="1" id="KW-0472">Membrane</keyword>
<feature type="transmembrane region" description="Helical" evidence="1">
    <location>
        <begin position="20"/>
        <end position="44"/>
    </location>
</feature>
<accession>A0A975B6S1</accession>
<feature type="transmembrane region" description="Helical" evidence="1">
    <location>
        <begin position="56"/>
        <end position="76"/>
    </location>
</feature>
<sequence>MMSFLQKVLDNLEKNYGKPAILLTAVAITIIELIGIIFLLMFSLSTDDWAKIFTTLSMIAFASLGIGVIIGFLFGIPMTVQEISMNPQKSEQVKTETILKPVQRSYKINTNLEQVSDWLTKIIVGVGLIQFKEMRIFMDDLLAGFIKSLPSLETAKPLMTATIVLYVLLGFVGGYMATRLYLSGKFLQADKEIENNNSNQ</sequence>
<reference evidence="2" key="1">
    <citation type="journal article" date="2021" name="Microb. Physiol.">
        <title>Proteogenomic Insights into the Physiology of Marine, Sulfate-Reducing, Filamentous Desulfonema limicola and Desulfonema magnum.</title>
        <authorList>
            <person name="Schnaars V."/>
            <person name="Wohlbrand L."/>
            <person name="Scheve S."/>
            <person name="Hinrichs C."/>
            <person name="Reinhardt R."/>
            <person name="Rabus R."/>
        </authorList>
    </citation>
    <scope>NUCLEOTIDE SEQUENCE</scope>
    <source>
        <strain evidence="2">5ac10</strain>
    </source>
</reference>
<dbReference type="RefSeq" id="WP_207691526.1">
    <property type="nucleotide sequence ID" value="NZ_CP061799.1"/>
</dbReference>
<organism evidence="2 3">
    <name type="scientific">Desulfonema limicola</name>
    <dbReference type="NCBI Taxonomy" id="45656"/>
    <lineage>
        <taxon>Bacteria</taxon>
        <taxon>Pseudomonadati</taxon>
        <taxon>Thermodesulfobacteriota</taxon>
        <taxon>Desulfobacteria</taxon>
        <taxon>Desulfobacterales</taxon>
        <taxon>Desulfococcaceae</taxon>
        <taxon>Desulfonema</taxon>
    </lineage>
</organism>
<evidence type="ECO:0000313" key="2">
    <source>
        <dbReference type="EMBL" id="QTA79821.1"/>
    </source>
</evidence>
<keyword evidence="1" id="KW-0812">Transmembrane</keyword>
<dbReference type="AlphaFoldDB" id="A0A975B6S1"/>
<name>A0A975B6S1_9BACT</name>
<dbReference type="KEGG" id="dli:dnl_21030"/>
<dbReference type="EMBL" id="CP061799">
    <property type="protein sequence ID" value="QTA79821.1"/>
    <property type="molecule type" value="Genomic_DNA"/>
</dbReference>
<keyword evidence="3" id="KW-1185">Reference proteome</keyword>
<evidence type="ECO:0000313" key="3">
    <source>
        <dbReference type="Proteomes" id="UP000663720"/>
    </source>
</evidence>
<feature type="transmembrane region" description="Helical" evidence="1">
    <location>
        <begin position="158"/>
        <end position="182"/>
    </location>
</feature>
<gene>
    <name evidence="2" type="ORF">dnl_21030</name>
</gene>